<evidence type="ECO:0000313" key="6">
    <source>
        <dbReference type="Proteomes" id="UP000824156"/>
    </source>
</evidence>
<reference evidence="5" key="2">
    <citation type="submission" date="2021-04" db="EMBL/GenBank/DDBJ databases">
        <authorList>
            <person name="Gilroy R."/>
        </authorList>
    </citation>
    <scope>NUCLEOTIDE SEQUENCE</scope>
    <source>
        <strain evidence="5">1719</strain>
    </source>
</reference>
<dbReference type="PANTHER" id="PTHR43280">
    <property type="entry name" value="ARAC-FAMILY TRANSCRIPTIONAL REGULATOR"/>
    <property type="match status" value="1"/>
</dbReference>
<feature type="domain" description="HTH araC/xylS-type" evidence="4">
    <location>
        <begin position="198"/>
        <end position="296"/>
    </location>
</feature>
<keyword evidence="3" id="KW-0804">Transcription</keyword>
<reference evidence="5" key="1">
    <citation type="journal article" date="2021" name="PeerJ">
        <title>Extensive microbial diversity within the chicken gut microbiome revealed by metagenomics and culture.</title>
        <authorList>
            <person name="Gilroy R."/>
            <person name="Ravi A."/>
            <person name="Getino M."/>
            <person name="Pursley I."/>
            <person name="Horton D.L."/>
            <person name="Alikhan N.F."/>
            <person name="Baker D."/>
            <person name="Gharbi K."/>
            <person name="Hall N."/>
            <person name="Watson M."/>
            <person name="Adriaenssens E.M."/>
            <person name="Foster-Nyarko E."/>
            <person name="Jarju S."/>
            <person name="Secka A."/>
            <person name="Antonio M."/>
            <person name="Oren A."/>
            <person name="Chaudhuri R.R."/>
            <person name="La Ragione R."/>
            <person name="Hildebrand F."/>
            <person name="Pallen M.J."/>
        </authorList>
    </citation>
    <scope>NUCLEOTIDE SEQUENCE</scope>
    <source>
        <strain evidence="5">1719</strain>
    </source>
</reference>
<dbReference type="Gene3D" id="1.10.10.60">
    <property type="entry name" value="Homeodomain-like"/>
    <property type="match status" value="1"/>
</dbReference>
<dbReference type="SMART" id="SM00342">
    <property type="entry name" value="HTH_ARAC"/>
    <property type="match status" value="1"/>
</dbReference>
<dbReference type="SUPFAM" id="SSF46689">
    <property type="entry name" value="Homeodomain-like"/>
    <property type="match status" value="1"/>
</dbReference>
<keyword evidence="2" id="KW-0238">DNA-binding</keyword>
<accession>A0A9D1WAB9</accession>
<dbReference type="GO" id="GO:0003700">
    <property type="term" value="F:DNA-binding transcription factor activity"/>
    <property type="evidence" value="ECO:0007669"/>
    <property type="project" value="InterPro"/>
</dbReference>
<protein>
    <submittedName>
        <fullName evidence="5">Helix-turn-helix domain-containing protein</fullName>
    </submittedName>
</protein>
<organism evidence="5 6">
    <name type="scientific">Candidatus Sphingobacterium stercoripullorum</name>
    <dbReference type="NCBI Taxonomy" id="2838759"/>
    <lineage>
        <taxon>Bacteria</taxon>
        <taxon>Pseudomonadati</taxon>
        <taxon>Bacteroidota</taxon>
        <taxon>Sphingobacteriia</taxon>
        <taxon>Sphingobacteriales</taxon>
        <taxon>Sphingobacteriaceae</taxon>
        <taxon>Sphingobacterium</taxon>
    </lineage>
</organism>
<evidence type="ECO:0000256" key="3">
    <source>
        <dbReference type="ARBA" id="ARBA00023163"/>
    </source>
</evidence>
<evidence type="ECO:0000256" key="1">
    <source>
        <dbReference type="ARBA" id="ARBA00023015"/>
    </source>
</evidence>
<dbReference type="GO" id="GO:0043565">
    <property type="term" value="F:sequence-specific DNA binding"/>
    <property type="evidence" value="ECO:0007669"/>
    <property type="project" value="InterPro"/>
</dbReference>
<dbReference type="PANTHER" id="PTHR43280:SF32">
    <property type="entry name" value="TRANSCRIPTIONAL REGULATORY PROTEIN"/>
    <property type="match status" value="1"/>
</dbReference>
<dbReference type="PRINTS" id="PR00032">
    <property type="entry name" value="HTHARAC"/>
</dbReference>
<gene>
    <name evidence="5" type="ORF">H9853_06600</name>
</gene>
<dbReference type="InterPro" id="IPR020449">
    <property type="entry name" value="Tscrpt_reg_AraC-type_HTH"/>
</dbReference>
<dbReference type="EMBL" id="DXEZ01000182">
    <property type="protein sequence ID" value="HIX54677.1"/>
    <property type="molecule type" value="Genomic_DNA"/>
</dbReference>
<dbReference type="Pfam" id="PF12833">
    <property type="entry name" value="HTH_18"/>
    <property type="match status" value="1"/>
</dbReference>
<dbReference type="PROSITE" id="PS01124">
    <property type="entry name" value="HTH_ARAC_FAMILY_2"/>
    <property type="match status" value="1"/>
</dbReference>
<evidence type="ECO:0000256" key="2">
    <source>
        <dbReference type="ARBA" id="ARBA00023125"/>
    </source>
</evidence>
<keyword evidence="1" id="KW-0805">Transcription regulation</keyword>
<proteinExistence type="predicted"/>
<dbReference type="InterPro" id="IPR009057">
    <property type="entry name" value="Homeodomain-like_sf"/>
</dbReference>
<evidence type="ECO:0000259" key="4">
    <source>
        <dbReference type="PROSITE" id="PS01124"/>
    </source>
</evidence>
<evidence type="ECO:0000313" key="5">
    <source>
        <dbReference type="EMBL" id="HIX54677.1"/>
    </source>
</evidence>
<dbReference type="InterPro" id="IPR018060">
    <property type="entry name" value="HTH_AraC"/>
</dbReference>
<name>A0A9D1WAB9_9SPHI</name>
<sequence>MVNKKDIPLLEPKLFREAFIENKQKSILNNARIDEFFIHSFLEDEVQLKKPLPLHKKTVNDFVLVINGAMHKSVGLNTFKLESKSFLFTPKDSITTSENITENITGYYCHFSDDFLKGNPSLKFWHTSVLSQNVLSLSNEQVSILEGLLRRILFLYRESYAQPNNYFLIQQYLSTFLAEATVMLSEKPQVSRENPILLRFQQLVSKYFKESRSVSFYADLIHISPNHLNKVVKTETGKSASHLIDEVCILEAKVLLGQTTLAIQEVALALGFEDPSYFNRYFKKHAGISPRNYQVMID</sequence>
<dbReference type="AlphaFoldDB" id="A0A9D1WAB9"/>
<dbReference type="Proteomes" id="UP000824156">
    <property type="component" value="Unassembled WGS sequence"/>
</dbReference>
<comment type="caution">
    <text evidence="5">The sequence shown here is derived from an EMBL/GenBank/DDBJ whole genome shotgun (WGS) entry which is preliminary data.</text>
</comment>